<feature type="transmembrane region" description="Helical" evidence="1">
    <location>
        <begin position="293"/>
        <end position="314"/>
    </location>
</feature>
<dbReference type="EMBL" id="JAHFXS010002489">
    <property type="protein sequence ID" value="KAG9972065.1"/>
    <property type="molecule type" value="Genomic_DNA"/>
</dbReference>
<feature type="transmembrane region" description="Helical" evidence="1">
    <location>
        <begin position="261"/>
        <end position="281"/>
    </location>
</feature>
<reference evidence="2" key="1">
    <citation type="journal article" date="2021" name="J Fungi (Basel)">
        <title>Virulence traits and population genomics of the black yeast Aureobasidium melanogenum.</title>
        <authorList>
            <person name="Cernosa A."/>
            <person name="Sun X."/>
            <person name="Gostincar C."/>
            <person name="Fang C."/>
            <person name="Gunde-Cimerman N."/>
            <person name="Song Z."/>
        </authorList>
    </citation>
    <scope>NUCLEOTIDE SEQUENCE</scope>
    <source>
        <strain evidence="2">EXF-9298</strain>
    </source>
</reference>
<protein>
    <recommendedName>
        <fullName evidence="4">Transmembrane protein UsgS</fullName>
    </recommendedName>
</protein>
<feature type="transmembrane region" description="Helical" evidence="1">
    <location>
        <begin position="355"/>
        <end position="380"/>
    </location>
</feature>
<keyword evidence="1" id="KW-0812">Transmembrane</keyword>
<feature type="transmembrane region" description="Helical" evidence="1">
    <location>
        <begin position="167"/>
        <end position="186"/>
    </location>
</feature>
<accession>A0A9P8JN75</accession>
<feature type="transmembrane region" description="Helical" evidence="1">
    <location>
        <begin position="118"/>
        <end position="147"/>
    </location>
</feature>
<reference evidence="2" key="2">
    <citation type="submission" date="2021-08" db="EMBL/GenBank/DDBJ databases">
        <authorList>
            <person name="Gostincar C."/>
            <person name="Sun X."/>
            <person name="Song Z."/>
            <person name="Gunde-Cimerman N."/>
        </authorList>
    </citation>
    <scope>NUCLEOTIDE SEQUENCE</scope>
    <source>
        <strain evidence="2">EXF-9298</strain>
    </source>
</reference>
<dbReference type="PANTHER" id="PTHR38421">
    <property type="entry name" value="TRANSMEMBRANE PROTEIN USGS"/>
    <property type="match status" value="1"/>
</dbReference>
<sequence length="450" mass="51410">MRRILYHVHSNVQDNNGQGRTLTTQRTPGWFRRSLGVPQTPIEHDVGRRVDDELASSSKMLNWTRPSCLRYIQIRRQQALMSNFDPNAILRGAQLTVVGAYRALQNPKLFTSEHYRQAALAVAAGIAIRILVAIPALGVRVLIAFLGLFTDLKSSGWDDEIMDGVEFLEHSVLQLPFFLMSFMRYISPSLDNMFMESLRWVDETYVQKHKGEDPKQLRAMYYPNMRQYTHHGPAPAAGEKPSQNAPKQAAIKFLMRYGRKAAISLAVYLLSLVPYVGRFVLPAASFYTFNKQVGLQPAILIFGSSIFLPKRYLVQFLQSYFASRSLMRELLEPYFSRVRFTPQQKKIWFHDREGVLFGFGVGFFVFLKIPLLGVLIYGIAEASTAFLITKVTDPPPQPEEWNNFAETQAHWRNKHEFLKLPLDKPDALNINSTKEGVKPDTTTIKGRQFT</sequence>
<evidence type="ECO:0000313" key="3">
    <source>
        <dbReference type="Proteomes" id="UP000729357"/>
    </source>
</evidence>
<gene>
    <name evidence="2" type="ORF">KCU98_g13476</name>
</gene>
<proteinExistence type="predicted"/>
<organism evidence="2 3">
    <name type="scientific">Aureobasidium melanogenum</name>
    <name type="common">Aureobasidium pullulans var. melanogenum</name>
    <dbReference type="NCBI Taxonomy" id="46634"/>
    <lineage>
        <taxon>Eukaryota</taxon>
        <taxon>Fungi</taxon>
        <taxon>Dikarya</taxon>
        <taxon>Ascomycota</taxon>
        <taxon>Pezizomycotina</taxon>
        <taxon>Dothideomycetes</taxon>
        <taxon>Dothideomycetidae</taxon>
        <taxon>Dothideales</taxon>
        <taxon>Saccotheciaceae</taxon>
        <taxon>Aureobasidium</taxon>
    </lineage>
</organism>
<comment type="caution">
    <text evidence="2">The sequence shown here is derived from an EMBL/GenBank/DDBJ whole genome shotgun (WGS) entry which is preliminary data.</text>
</comment>
<keyword evidence="1" id="KW-0472">Membrane</keyword>
<keyword evidence="3" id="KW-1185">Reference proteome</keyword>
<evidence type="ECO:0000256" key="1">
    <source>
        <dbReference type="SAM" id="Phobius"/>
    </source>
</evidence>
<feature type="non-terminal residue" evidence="2">
    <location>
        <position position="1"/>
    </location>
</feature>
<evidence type="ECO:0008006" key="4">
    <source>
        <dbReference type="Google" id="ProtNLM"/>
    </source>
</evidence>
<name>A0A9P8JN75_AURME</name>
<dbReference type="PANTHER" id="PTHR38421:SF1">
    <property type="entry name" value="TRANSMEMBRANE PROTEIN"/>
    <property type="match status" value="1"/>
</dbReference>
<dbReference type="AlphaFoldDB" id="A0A9P8JN75"/>
<evidence type="ECO:0000313" key="2">
    <source>
        <dbReference type="EMBL" id="KAG9972065.1"/>
    </source>
</evidence>
<dbReference type="Proteomes" id="UP000729357">
    <property type="component" value="Unassembled WGS sequence"/>
</dbReference>
<keyword evidence="1" id="KW-1133">Transmembrane helix</keyword>